<sequence>MLLRLFAMFKEMAVKYSEVSEFISLDDKSIVPIEPNKPVSKGVRPHNRFLVPEGVKLYVNCSVQHPPKVTLKSSRAMHVTFEHGTTACFLAKEEMDANSEEQLLSFADICFFCGDTDIVPVLINEKTIKALKQQYSIVRPICPTCNSSGKLPAVRNAMKVHGKRKTKELSAVTC</sequence>
<reference evidence="1" key="1">
    <citation type="submission" date="2021-03" db="EMBL/GenBank/DDBJ databases">
        <authorList>
            <person name="Bekaert M."/>
        </authorList>
    </citation>
    <scope>NUCLEOTIDE SEQUENCE</scope>
</reference>
<organism evidence="1 2">
    <name type="scientific">Mytilus edulis</name>
    <name type="common">Blue mussel</name>
    <dbReference type="NCBI Taxonomy" id="6550"/>
    <lineage>
        <taxon>Eukaryota</taxon>
        <taxon>Metazoa</taxon>
        <taxon>Spiralia</taxon>
        <taxon>Lophotrochozoa</taxon>
        <taxon>Mollusca</taxon>
        <taxon>Bivalvia</taxon>
        <taxon>Autobranchia</taxon>
        <taxon>Pteriomorphia</taxon>
        <taxon>Mytilida</taxon>
        <taxon>Mytiloidea</taxon>
        <taxon>Mytilidae</taxon>
        <taxon>Mytilinae</taxon>
        <taxon>Mytilus</taxon>
    </lineage>
</organism>
<keyword evidence="2" id="KW-1185">Reference proteome</keyword>
<evidence type="ECO:0000313" key="2">
    <source>
        <dbReference type="Proteomes" id="UP000683360"/>
    </source>
</evidence>
<comment type="caution">
    <text evidence="1">The sequence shown here is derived from an EMBL/GenBank/DDBJ whole genome shotgun (WGS) entry which is preliminary data.</text>
</comment>
<name>A0A8S3RPN5_MYTED</name>
<dbReference type="AlphaFoldDB" id="A0A8S3RPN5"/>
<dbReference type="Proteomes" id="UP000683360">
    <property type="component" value="Unassembled WGS sequence"/>
</dbReference>
<dbReference type="EMBL" id="CAJPWZ010001067">
    <property type="protein sequence ID" value="CAG2206991.1"/>
    <property type="molecule type" value="Genomic_DNA"/>
</dbReference>
<accession>A0A8S3RPN5</accession>
<dbReference type="OrthoDB" id="6047915at2759"/>
<gene>
    <name evidence="1" type="ORF">MEDL_21304</name>
</gene>
<evidence type="ECO:0000313" key="1">
    <source>
        <dbReference type="EMBL" id="CAG2206991.1"/>
    </source>
</evidence>
<proteinExistence type="predicted"/>
<protein>
    <submittedName>
        <fullName evidence="1">Uncharacterized protein</fullName>
    </submittedName>
</protein>